<dbReference type="InterPro" id="IPR002227">
    <property type="entry name" value="Tyrosinase_Cu-bd"/>
</dbReference>
<evidence type="ECO:0000256" key="1">
    <source>
        <dbReference type="ARBA" id="ARBA00022723"/>
    </source>
</evidence>
<reference evidence="6" key="1">
    <citation type="journal article" date="2023" name="Mol. Phylogenet. Evol.">
        <title>Genome-scale phylogeny and comparative genomics of the fungal order Sordariales.</title>
        <authorList>
            <person name="Hensen N."/>
            <person name="Bonometti L."/>
            <person name="Westerberg I."/>
            <person name="Brannstrom I.O."/>
            <person name="Guillou S."/>
            <person name="Cros-Aarteil S."/>
            <person name="Calhoun S."/>
            <person name="Haridas S."/>
            <person name="Kuo A."/>
            <person name="Mondo S."/>
            <person name="Pangilinan J."/>
            <person name="Riley R."/>
            <person name="LaButti K."/>
            <person name="Andreopoulos B."/>
            <person name="Lipzen A."/>
            <person name="Chen C."/>
            <person name="Yan M."/>
            <person name="Daum C."/>
            <person name="Ng V."/>
            <person name="Clum A."/>
            <person name="Steindorff A."/>
            <person name="Ohm R.A."/>
            <person name="Martin F."/>
            <person name="Silar P."/>
            <person name="Natvig D.O."/>
            <person name="Lalanne C."/>
            <person name="Gautier V."/>
            <person name="Ament-Velasquez S.L."/>
            <person name="Kruys A."/>
            <person name="Hutchinson M.I."/>
            <person name="Powell A.J."/>
            <person name="Barry K."/>
            <person name="Miller A.N."/>
            <person name="Grigoriev I.V."/>
            <person name="Debuchy R."/>
            <person name="Gladieux P."/>
            <person name="Hiltunen Thoren M."/>
            <person name="Johannesson H."/>
        </authorList>
    </citation>
    <scope>NUCLEOTIDE SEQUENCE</scope>
    <source>
        <strain evidence="6">PSN324</strain>
    </source>
</reference>
<sequence>MARFSIFALLAVPWLLLTGLVAGDAVQDLEKKGRPSIDAQLAKSKTCTKANLNVRKEWGDISATEKKAYIAALLCLLERPSKLDKTKFPGAKSRYDDFVVVHMNQTLNIHGTGSFLSWHRYYLWAFEQTLKTECGYTGTNPYWDWGRWAQDPEKSPIFDGSDTSLSGNGKKTQHRASAFAPAGNGGGCVETGPFKNMTVHLGPVSPAIDPAPKANPRSDGYGDNPRCLRRDISNYLSSRYTRTQDIVSLISNSRDIGTFQNTMQGAGGGFGGGAGMGVHSGGHYTIGGDPGGDFYTSPNDPAFWVHHGMIDRTWVIWQSQDLNNRLNVIAGGTSMMGFGSRQQSLDDPIDLGVLADKVYKIRDLVSTVDGPFCYVYE</sequence>
<keyword evidence="3" id="KW-0732">Signal</keyword>
<dbReference type="InterPro" id="IPR008922">
    <property type="entry name" value="Di-copper_centre_dom_sf"/>
</dbReference>
<dbReference type="PROSITE" id="PS00498">
    <property type="entry name" value="TYROSINASE_2"/>
    <property type="match status" value="1"/>
</dbReference>
<dbReference type="PRINTS" id="PR00092">
    <property type="entry name" value="TYROSINASE"/>
</dbReference>
<evidence type="ECO:0000313" key="7">
    <source>
        <dbReference type="Proteomes" id="UP001321749"/>
    </source>
</evidence>
<evidence type="ECO:0000259" key="5">
    <source>
        <dbReference type="PROSITE" id="PS00498"/>
    </source>
</evidence>
<feature type="signal peptide" evidence="3">
    <location>
        <begin position="1"/>
        <end position="23"/>
    </location>
</feature>
<keyword evidence="1" id="KW-0479">Metal-binding</keyword>
<name>A0AAV9HGX2_9PEZI</name>
<reference evidence="6" key="2">
    <citation type="submission" date="2023-06" db="EMBL/GenBank/DDBJ databases">
        <authorList>
            <consortium name="Lawrence Berkeley National Laboratory"/>
            <person name="Mondo S.J."/>
            <person name="Hensen N."/>
            <person name="Bonometti L."/>
            <person name="Westerberg I."/>
            <person name="Brannstrom I.O."/>
            <person name="Guillou S."/>
            <person name="Cros-Aarteil S."/>
            <person name="Calhoun S."/>
            <person name="Haridas S."/>
            <person name="Kuo A."/>
            <person name="Pangilinan J."/>
            <person name="Riley R."/>
            <person name="Labutti K."/>
            <person name="Andreopoulos B."/>
            <person name="Lipzen A."/>
            <person name="Chen C."/>
            <person name="Yanf M."/>
            <person name="Daum C."/>
            <person name="Ng V."/>
            <person name="Clum A."/>
            <person name="Steindorff A."/>
            <person name="Ohm R."/>
            <person name="Martin F."/>
            <person name="Silar P."/>
            <person name="Natvig D."/>
            <person name="Lalanne C."/>
            <person name="Gautier V."/>
            <person name="Ament-Velasquez S.L."/>
            <person name="Kruys A."/>
            <person name="Hutchinson M.I."/>
            <person name="Powell A.J."/>
            <person name="Barry K."/>
            <person name="Miller A.N."/>
            <person name="Grigoriev I.V."/>
            <person name="Debuchy R."/>
            <person name="Gladieux P."/>
            <person name="Thoren M.H."/>
            <person name="Johannesson H."/>
        </authorList>
    </citation>
    <scope>NUCLEOTIDE SEQUENCE</scope>
    <source>
        <strain evidence="6">PSN324</strain>
    </source>
</reference>
<comment type="caution">
    <text evidence="6">The sequence shown here is derived from an EMBL/GenBank/DDBJ whole genome shotgun (WGS) entry which is preliminary data.</text>
</comment>
<dbReference type="Proteomes" id="UP001321749">
    <property type="component" value="Unassembled WGS sequence"/>
</dbReference>
<evidence type="ECO:0000313" key="6">
    <source>
        <dbReference type="EMBL" id="KAK4459910.1"/>
    </source>
</evidence>
<evidence type="ECO:0000256" key="2">
    <source>
        <dbReference type="ARBA" id="ARBA00023002"/>
    </source>
</evidence>
<dbReference type="AlphaFoldDB" id="A0AAV9HGX2"/>
<feature type="chain" id="PRO_5043754162" description="Tyrosinase copper-binding domain-containing protein" evidence="3">
    <location>
        <begin position="24"/>
        <end position="377"/>
    </location>
</feature>
<dbReference type="GO" id="GO:0046872">
    <property type="term" value="F:metal ion binding"/>
    <property type="evidence" value="ECO:0007669"/>
    <property type="project" value="UniProtKB-KW"/>
</dbReference>
<gene>
    <name evidence="6" type="ORF">QBC42DRAFT_333927</name>
</gene>
<feature type="domain" description="Tyrosinase copper-binding" evidence="4">
    <location>
        <begin position="110"/>
        <end position="127"/>
    </location>
</feature>
<dbReference type="SUPFAM" id="SSF48056">
    <property type="entry name" value="Di-copper centre-containing domain"/>
    <property type="match status" value="1"/>
</dbReference>
<feature type="domain" description="Tyrosinase copper-binding" evidence="5">
    <location>
        <begin position="300"/>
        <end position="311"/>
    </location>
</feature>
<evidence type="ECO:0000256" key="3">
    <source>
        <dbReference type="SAM" id="SignalP"/>
    </source>
</evidence>
<dbReference type="Gene3D" id="1.10.1280.10">
    <property type="entry name" value="Di-copper center containing domain from catechol oxidase"/>
    <property type="match status" value="1"/>
</dbReference>
<dbReference type="EMBL" id="MU865024">
    <property type="protein sequence ID" value="KAK4459910.1"/>
    <property type="molecule type" value="Genomic_DNA"/>
</dbReference>
<dbReference type="InterPro" id="IPR050316">
    <property type="entry name" value="Tyrosinase/Hemocyanin"/>
</dbReference>
<evidence type="ECO:0000259" key="4">
    <source>
        <dbReference type="PROSITE" id="PS00497"/>
    </source>
</evidence>
<dbReference type="PROSITE" id="PS00497">
    <property type="entry name" value="TYROSINASE_1"/>
    <property type="match status" value="1"/>
</dbReference>
<organism evidence="6 7">
    <name type="scientific">Cladorrhinum samala</name>
    <dbReference type="NCBI Taxonomy" id="585594"/>
    <lineage>
        <taxon>Eukaryota</taxon>
        <taxon>Fungi</taxon>
        <taxon>Dikarya</taxon>
        <taxon>Ascomycota</taxon>
        <taxon>Pezizomycotina</taxon>
        <taxon>Sordariomycetes</taxon>
        <taxon>Sordariomycetidae</taxon>
        <taxon>Sordariales</taxon>
        <taxon>Podosporaceae</taxon>
        <taxon>Cladorrhinum</taxon>
    </lineage>
</organism>
<dbReference type="GO" id="GO:0016491">
    <property type="term" value="F:oxidoreductase activity"/>
    <property type="evidence" value="ECO:0007669"/>
    <property type="project" value="UniProtKB-KW"/>
</dbReference>
<dbReference type="PANTHER" id="PTHR11474">
    <property type="entry name" value="TYROSINASE FAMILY MEMBER"/>
    <property type="match status" value="1"/>
</dbReference>
<dbReference type="PANTHER" id="PTHR11474:SF125">
    <property type="entry name" value="N-ACETYL-6-HYDROXYTRYPTOPHAN OXIDASE IVOB-RELATED"/>
    <property type="match status" value="1"/>
</dbReference>
<proteinExistence type="predicted"/>
<dbReference type="Pfam" id="PF00264">
    <property type="entry name" value="Tyrosinase"/>
    <property type="match status" value="1"/>
</dbReference>
<keyword evidence="7" id="KW-1185">Reference proteome</keyword>
<accession>A0AAV9HGX2</accession>
<keyword evidence="2" id="KW-0560">Oxidoreductase</keyword>
<protein>
    <recommendedName>
        <fullName evidence="4 5">Tyrosinase copper-binding domain-containing protein</fullName>
    </recommendedName>
</protein>